<evidence type="ECO:0000313" key="3">
    <source>
        <dbReference type="Ensembl" id="ENSCCNP00000006782.1"/>
    </source>
</evidence>
<dbReference type="InterPro" id="IPR001509">
    <property type="entry name" value="Epimerase_deHydtase"/>
</dbReference>
<dbReference type="SUPFAM" id="SSF51735">
    <property type="entry name" value="NAD(P)-binding Rossmann-fold domains"/>
    <property type="match status" value="1"/>
</dbReference>
<comment type="similarity">
    <text evidence="1">Belongs to the NAD(P)-dependent epimerase/dehydratase family.</text>
</comment>
<sequence length="355" mass="39608">MLVTRMLRQMVGRTLAPACSCRTTVLPLQFLGISPPQVPAGANSHSASFSEADLPWVLITGGLGQLDVGLANLFRKRFEKDNVILSDIKKPPAHVFHGGQFIYANILDYNALLSAVGEANVSLGRAVNITGFTNGAFGPTSPWNPTPDLCIQRPRTIYGVSKVHAELLGEYYHYRYGLDFWYLRYPCIISADSQPGGGTTDYAVQIFQDAVKSGRFECNLQASTRLPMMYIEDCLRAILEIMEAPAESLSMWIYNVNAMSFTPEELAQEVLKHVPEFQITYRVDPLRQAIADSWRMNLDDSNAWKDWATPELPRPTEGVQDTFLLKNKNNKIQCSSTKMSLNLLHGAWREALIGS</sequence>
<dbReference type="GO" id="GO:0006567">
    <property type="term" value="P:L-threonine catabolic process"/>
    <property type="evidence" value="ECO:0007669"/>
    <property type="project" value="TreeGrafter"/>
</dbReference>
<evidence type="ECO:0000259" key="2">
    <source>
        <dbReference type="Pfam" id="PF01370"/>
    </source>
</evidence>
<dbReference type="Gene3D" id="3.40.50.720">
    <property type="entry name" value="NAD(P)-binding Rossmann-like Domain"/>
    <property type="match status" value="1"/>
</dbReference>
<dbReference type="InterPro" id="IPR036291">
    <property type="entry name" value="NAD(P)-bd_dom_sf"/>
</dbReference>
<dbReference type="AlphaFoldDB" id="A0A8C0W7B4"/>
<dbReference type="PANTHER" id="PTHR42687">
    <property type="entry name" value="L-THREONINE 3-DEHYDROGENASE"/>
    <property type="match status" value="1"/>
</dbReference>
<organism evidence="3">
    <name type="scientific">Castor canadensis</name>
    <name type="common">American beaver</name>
    <dbReference type="NCBI Taxonomy" id="51338"/>
    <lineage>
        <taxon>Eukaryota</taxon>
        <taxon>Metazoa</taxon>
        <taxon>Chordata</taxon>
        <taxon>Craniata</taxon>
        <taxon>Vertebrata</taxon>
        <taxon>Euteleostomi</taxon>
        <taxon>Mammalia</taxon>
        <taxon>Eutheria</taxon>
        <taxon>Euarchontoglires</taxon>
        <taxon>Glires</taxon>
        <taxon>Rodentia</taxon>
        <taxon>Castorimorpha</taxon>
        <taxon>Castoridae</taxon>
        <taxon>Castor</taxon>
    </lineage>
</organism>
<proteinExistence type="inferred from homology"/>
<dbReference type="GO" id="GO:0008743">
    <property type="term" value="F:L-threonine 3-dehydrogenase activity"/>
    <property type="evidence" value="ECO:0007669"/>
    <property type="project" value="TreeGrafter"/>
</dbReference>
<dbReference type="Pfam" id="PF01370">
    <property type="entry name" value="Epimerase"/>
    <property type="match status" value="1"/>
</dbReference>
<reference evidence="3" key="1">
    <citation type="submission" date="2023-09" db="UniProtKB">
        <authorList>
            <consortium name="Ensembl"/>
        </authorList>
    </citation>
    <scope>IDENTIFICATION</scope>
</reference>
<accession>A0A8C0W7B4</accession>
<protein>
    <recommendedName>
        <fullName evidence="2">NAD-dependent epimerase/dehydratase domain-containing protein</fullName>
    </recommendedName>
</protein>
<name>A0A8C0W7B4_CASCN</name>
<evidence type="ECO:0000256" key="1">
    <source>
        <dbReference type="ARBA" id="ARBA00007637"/>
    </source>
</evidence>
<dbReference type="Ensembl" id="ENSCCNT00000008955.1">
    <property type="protein sequence ID" value="ENSCCNP00000006782.1"/>
    <property type="gene ID" value="ENSCCNG00000007219.1"/>
</dbReference>
<dbReference type="InterPro" id="IPR051225">
    <property type="entry name" value="NAD(P)_epim/dehydratase"/>
</dbReference>
<feature type="domain" description="NAD-dependent epimerase/dehydratase" evidence="2">
    <location>
        <begin position="88"/>
        <end position="256"/>
    </location>
</feature>
<dbReference type="PANTHER" id="PTHR42687:SF1">
    <property type="entry name" value="L-THREONINE 3-DEHYDROGENASE, MITOCHONDRIAL"/>
    <property type="match status" value="1"/>
</dbReference>